<dbReference type="EMBL" id="AP025564">
    <property type="protein sequence ID" value="BDE96841.1"/>
    <property type="molecule type" value="Genomic_DNA"/>
</dbReference>
<dbReference type="Proteomes" id="UP001320544">
    <property type="component" value="Chromosome"/>
</dbReference>
<name>A0ABM7WKE5_9ACTN</name>
<organism evidence="1 2">
    <name type="scientific">Raoultibacter timonensis</name>
    <dbReference type="NCBI Taxonomy" id="1907662"/>
    <lineage>
        <taxon>Bacteria</taxon>
        <taxon>Bacillati</taxon>
        <taxon>Actinomycetota</taxon>
        <taxon>Coriobacteriia</taxon>
        <taxon>Eggerthellales</taxon>
        <taxon>Eggerthellaceae</taxon>
        <taxon>Raoultibacter</taxon>
    </lineage>
</organism>
<protein>
    <submittedName>
        <fullName evidence="1">Uncharacterized protein</fullName>
    </submittedName>
</protein>
<evidence type="ECO:0000313" key="1">
    <source>
        <dbReference type="EMBL" id="BDE96841.1"/>
    </source>
</evidence>
<accession>A0ABM7WKE5</accession>
<evidence type="ECO:0000313" key="2">
    <source>
        <dbReference type="Proteomes" id="UP001320544"/>
    </source>
</evidence>
<gene>
    <name evidence="1" type="ORF">CE91St30_21740</name>
</gene>
<reference evidence="1 2" key="1">
    <citation type="submission" date="2022-01" db="EMBL/GenBank/DDBJ databases">
        <title>Novel bile acid biosynthetic pathways are enriched in the microbiome of centenarians.</title>
        <authorList>
            <person name="Sato Y."/>
            <person name="Atarashi K."/>
            <person name="Plichta R.D."/>
            <person name="Arai Y."/>
            <person name="Sasajima S."/>
            <person name="Kearney M.S."/>
            <person name="Suda W."/>
            <person name="Takeshita K."/>
            <person name="Sasaki T."/>
            <person name="Okamoto S."/>
            <person name="Skelly N.A."/>
            <person name="Okamura Y."/>
            <person name="Vlamakis H."/>
            <person name="Li Y."/>
            <person name="Tanoue T."/>
            <person name="Takei H."/>
            <person name="Nittono H."/>
            <person name="Narushima S."/>
            <person name="Irie J."/>
            <person name="Itoh H."/>
            <person name="Moriya K."/>
            <person name="Sugiura Y."/>
            <person name="Suematsu M."/>
            <person name="Moritoki N."/>
            <person name="Shibata S."/>
            <person name="Littman R.D."/>
            <person name="Fischbach A.M."/>
            <person name="Uwamino Y."/>
            <person name="Inoue T."/>
            <person name="Honda A."/>
            <person name="Hattori M."/>
            <person name="Murai T."/>
            <person name="Xavier J.R."/>
            <person name="Hirose N."/>
            <person name="Honda K."/>
        </authorList>
    </citation>
    <scope>NUCLEOTIDE SEQUENCE [LARGE SCALE GENOMIC DNA]</scope>
    <source>
        <strain evidence="1 2">CE91-St30</strain>
    </source>
</reference>
<sequence length="71" mass="8139">MLMTKDEFLALAEEEQLSWLTEQTDEGREVSAICEEMGCTRADLQGFGYTWALGQWRYLSMKDRASVVAQN</sequence>
<keyword evidence="2" id="KW-1185">Reference proteome</keyword>
<proteinExistence type="predicted"/>